<organism evidence="8 9">
    <name type="scientific">Nocardia yunnanensis</name>
    <dbReference type="NCBI Taxonomy" id="2382165"/>
    <lineage>
        <taxon>Bacteria</taxon>
        <taxon>Bacillati</taxon>
        <taxon>Actinomycetota</taxon>
        <taxon>Actinomycetes</taxon>
        <taxon>Mycobacteriales</taxon>
        <taxon>Nocardiaceae</taxon>
        <taxon>Nocardia</taxon>
    </lineage>
</organism>
<dbReference type="InterPro" id="IPR001179">
    <property type="entry name" value="PPIase_FKBP_dom"/>
</dbReference>
<dbReference type="InterPro" id="IPR046357">
    <property type="entry name" value="PPIase_dom_sf"/>
</dbReference>
<feature type="signal peptide" evidence="6">
    <location>
        <begin position="1"/>
        <end position="21"/>
    </location>
</feature>
<evidence type="ECO:0000256" key="2">
    <source>
        <dbReference type="ARBA" id="ARBA00023110"/>
    </source>
</evidence>
<comment type="similarity">
    <text evidence="5">Belongs to the FKBP-type PPIase family.</text>
</comment>
<proteinExistence type="inferred from homology"/>
<evidence type="ECO:0000259" key="7">
    <source>
        <dbReference type="PROSITE" id="PS50059"/>
    </source>
</evidence>
<dbReference type="GO" id="GO:0003755">
    <property type="term" value="F:peptidyl-prolyl cis-trans isomerase activity"/>
    <property type="evidence" value="ECO:0007669"/>
    <property type="project" value="UniProtKB-UniRule"/>
</dbReference>
<dbReference type="EMBL" id="CP032568">
    <property type="protein sequence ID" value="AYF74129.1"/>
    <property type="molecule type" value="Genomic_DNA"/>
</dbReference>
<feature type="chain" id="PRO_5038732060" description="Peptidyl-prolyl cis-trans isomerase" evidence="6">
    <location>
        <begin position="22"/>
        <end position="189"/>
    </location>
</feature>
<accession>A0A386ZCA7</accession>
<reference evidence="8 9" key="1">
    <citation type="submission" date="2018-09" db="EMBL/GenBank/DDBJ databases">
        <title>Nocardia yunnanensis sp. nov., an actinomycete isolated from a soil sample.</title>
        <authorList>
            <person name="Zhang J."/>
        </authorList>
    </citation>
    <scope>NUCLEOTIDE SEQUENCE [LARGE SCALE GENOMIC DNA]</scope>
    <source>
        <strain evidence="8 9">CFHS0054</strain>
    </source>
</reference>
<evidence type="ECO:0000256" key="5">
    <source>
        <dbReference type="RuleBase" id="RU003915"/>
    </source>
</evidence>
<keyword evidence="3 4" id="KW-0413">Isomerase</keyword>
<evidence type="ECO:0000256" key="3">
    <source>
        <dbReference type="ARBA" id="ARBA00023235"/>
    </source>
</evidence>
<name>A0A386ZCA7_9NOCA</name>
<dbReference type="KEGG" id="nyu:D7D52_09925"/>
<dbReference type="Proteomes" id="UP000267164">
    <property type="component" value="Chromosome"/>
</dbReference>
<gene>
    <name evidence="8" type="ORF">D7D52_09925</name>
</gene>
<dbReference type="EC" id="5.2.1.8" evidence="5"/>
<dbReference type="PROSITE" id="PS51257">
    <property type="entry name" value="PROKAR_LIPOPROTEIN"/>
    <property type="match status" value="1"/>
</dbReference>
<keyword evidence="6" id="KW-0732">Signal</keyword>
<comment type="catalytic activity">
    <reaction evidence="1 4 5">
        <text>[protein]-peptidylproline (omega=180) = [protein]-peptidylproline (omega=0)</text>
        <dbReference type="Rhea" id="RHEA:16237"/>
        <dbReference type="Rhea" id="RHEA-COMP:10747"/>
        <dbReference type="Rhea" id="RHEA-COMP:10748"/>
        <dbReference type="ChEBI" id="CHEBI:83833"/>
        <dbReference type="ChEBI" id="CHEBI:83834"/>
        <dbReference type="EC" id="5.2.1.8"/>
    </reaction>
</comment>
<dbReference type="RefSeq" id="WP_120736050.1">
    <property type="nucleotide sequence ID" value="NZ_CP032568.1"/>
</dbReference>
<dbReference type="AlphaFoldDB" id="A0A386ZCA7"/>
<evidence type="ECO:0000313" key="8">
    <source>
        <dbReference type="EMBL" id="AYF74129.1"/>
    </source>
</evidence>
<feature type="domain" description="PPIase FKBP-type" evidence="7">
    <location>
        <begin position="102"/>
        <end position="189"/>
    </location>
</feature>
<dbReference type="OrthoDB" id="25996at2"/>
<dbReference type="PANTHER" id="PTHR45779">
    <property type="entry name" value="PEPTIDYLPROLYL ISOMERASE"/>
    <property type="match status" value="1"/>
</dbReference>
<dbReference type="Pfam" id="PF00254">
    <property type="entry name" value="FKBP_C"/>
    <property type="match status" value="1"/>
</dbReference>
<dbReference type="PANTHER" id="PTHR45779:SF7">
    <property type="entry name" value="PEPTIDYLPROLYL ISOMERASE"/>
    <property type="match status" value="1"/>
</dbReference>
<evidence type="ECO:0000313" key="9">
    <source>
        <dbReference type="Proteomes" id="UP000267164"/>
    </source>
</evidence>
<dbReference type="SUPFAM" id="SSF54534">
    <property type="entry name" value="FKBP-like"/>
    <property type="match status" value="1"/>
</dbReference>
<keyword evidence="2 4" id="KW-0697">Rotamase</keyword>
<dbReference type="PROSITE" id="PS50059">
    <property type="entry name" value="FKBP_PPIASE"/>
    <property type="match status" value="1"/>
</dbReference>
<evidence type="ECO:0000256" key="1">
    <source>
        <dbReference type="ARBA" id="ARBA00000971"/>
    </source>
</evidence>
<keyword evidence="9" id="KW-1185">Reference proteome</keyword>
<dbReference type="InterPro" id="IPR044609">
    <property type="entry name" value="FKBP2/11"/>
</dbReference>
<protein>
    <recommendedName>
        <fullName evidence="5">Peptidyl-prolyl cis-trans isomerase</fullName>
        <ecNumber evidence="5">5.2.1.8</ecNumber>
    </recommendedName>
</protein>
<dbReference type="Gene3D" id="3.10.50.40">
    <property type="match status" value="1"/>
</dbReference>
<evidence type="ECO:0000256" key="6">
    <source>
        <dbReference type="SAM" id="SignalP"/>
    </source>
</evidence>
<evidence type="ECO:0000256" key="4">
    <source>
        <dbReference type="PROSITE-ProRule" id="PRU00277"/>
    </source>
</evidence>
<sequence>MRLAGKVGAIGAVAAAMVLVAGCGSSDSKSDTSPTSAASTSAKSSQSFTVALPQADGKDCSIKVDGGFGEAPKITLPDGCQPPTDLFTKDLVTGTGPGAQAGQKLQTNYTLITWSNKKKLDSSFDRGQTLPLTLGAGEVIKGWDQGLLGIQQGTRRLLVIPPALGYGDHPPSGMTPGETLVFVTDAVKG</sequence>